<dbReference type="PATRIC" id="fig|1441930.4.peg.731"/>
<organism evidence="2 3">
    <name type="scientific">Chania multitudinisentens RB-25</name>
    <dbReference type="NCBI Taxonomy" id="1441930"/>
    <lineage>
        <taxon>Bacteria</taxon>
        <taxon>Pseudomonadati</taxon>
        <taxon>Pseudomonadota</taxon>
        <taxon>Gammaproteobacteria</taxon>
        <taxon>Enterobacterales</taxon>
        <taxon>Yersiniaceae</taxon>
        <taxon>Chania</taxon>
    </lineage>
</organism>
<name>W0LJM7_9GAMM</name>
<keyword evidence="3" id="KW-1185">Reference proteome</keyword>
<keyword evidence="1" id="KW-0472">Membrane</keyword>
<keyword evidence="1" id="KW-0812">Transmembrane</keyword>
<feature type="transmembrane region" description="Helical" evidence="1">
    <location>
        <begin position="86"/>
        <end position="103"/>
    </location>
</feature>
<evidence type="ECO:0000313" key="2">
    <source>
        <dbReference type="EMBL" id="AHG22639.1"/>
    </source>
</evidence>
<dbReference type="KEGG" id="sfo:Z042_03650"/>
<protein>
    <recommendedName>
        <fullName evidence="4">Flagella biosynthesis regulator</fullName>
    </recommendedName>
</protein>
<dbReference type="Proteomes" id="UP000019030">
    <property type="component" value="Chromosome"/>
</dbReference>
<dbReference type="HOGENOM" id="CLU_2248259_0_0_6"/>
<keyword evidence="1" id="KW-1133">Transmembrane helix</keyword>
<evidence type="ECO:0000256" key="1">
    <source>
        <dbReference type="SAM" id="Phobius"/>
    </source>
</evidence>
<reference evidence="2 3" key="2">
    <citation type="submission" date="2015-03" db="EMBL/GenBank/DDBJ databases">
        <authorList>
            <person name="Chan K.-G."/>
        </authorList>
    </citation>
    <scope>NUCLEOTIDE SEQUENCE [LARGE SCALE GENOMIC DNA]</scope>
    <source>
        <strain evidence="2 3">RB-25</strain>
    </source>
</reference>
<proteinExistence type="predicted"/>
<reference evidence="2 3" key="1">
    <citation type="submission" date="2014-01" db="EMBL/GenBank/DDBJ databases">
        <title>Isolation of Serratia multitudinisentens RB-25 from Ex-Landfill site.</title>
        <authorList>
            <person name="Robson E.H.J."/>
        </authorList>
    </citation>
    <scope>NUCLEOTIDE SEQUENCE [LARGE SCALE GENOMIC DNA]</scope>
    <source>
        <strain evidence="2 3">RB-25</strain>
    </source>
</reference>
<dbReference type="EMBL" id="CP007044">
    <property type="protein sequence ID" value="AHG22639.1"/>
    <property type="molecule type" value="Genomic_DNA"/>
</dbReference>
<evidence type="ECO:0008006" key="4">
    <source>
        <dbReference type="Google" id="ProtNLM"/>
    </source>
</evidence>
<gene>
    <name evidence="2" type="ORF">Z042_03650</name>
</gene>
<sequence length="104" mass="11640">MLATLKQSADPQEQQQISDYCQLRFNSGLNTPLTPVQMNDVIQQLFSRRLAKGEHAAPPHSENPQPLFHPLIAMLPPSLQSTISKPLVLIALVLVLLVLFVWVF</sequence>
<accession>W0LJM7</accession>
<dbReference type="AlphaFoldDB" id="W0LJM7"/>
<evidence type="ECO:0000313" key="3">
    <source>
        <dbReference type="Proteomes" id="UP000019030"/>
    </source>
</evidence>